<comment type="catalytic activity">
    <reaction evidence="1">
        <text>5-oxo-L-proline + ATP + 2 H2O = L-glutamate + ADP + phosphate + H(+)</text>
        <dbReference type="Rhea" id="RHEA:10348"/>
        <dbReference type="ChEBI" id="CHEBI:15377"/>
        <dbReference type="ChEBI" id="CHEBI:15378"/>
        <dbReference type="ChEBI" id="CHEBI:29985"/>
        <dbReference type="ChEBI" id="CHEBI:30616"/>
        <dbReference type="ChEBI" id="CHEBI:43474"/>
        <dbReference type="ChEBI" id="CHEBI:58402"/>
        <dbReference type="ChEBI" id="CHEBI:456216"/>
        <dbReference type="EC" id="3.5.2.9"/>
    </reaction>
</comment>
<dbReference type="NCBIfam" id="NF003816">
    <property type="entry name" value="PRK05406.1-5"/>
    <property type="match status" value="1"/>
</dbReference>
<comment type="similarity">
    <text evidence="1">Belongs to the LamB/PxpA family.</text>
</comment>
<dbReference type="KEGG" id="pasa:BAOM_3290"/>
<proteinExistence type="inferred from homology"/>
<dbReference type="NCBIfam" id="NF003813">
    <property type="entry name" value="PRK05406.1-2"/>
    <property type="match status" value="1"/>
</dbReference>
<dbReference type="InterPro" id="IPR011330">
    <property type="entry name" value="Glyco_hydro/deAcase_b/a-brl"/>
</dbReference>
<keyword evidence="1" id="KW-0378">Hydrolase</keyword>
<dbReference type="SUPFAM" id="SSF88713">
    <property type="entry name" value="Glycoside hydrolase/deacetylase"/>
    <property type="match status" value="1"/>
</dbReference>
<keyword evidence="1" id="KW-0547">Nucleotide-binding</keyword>
<dbReference type="Proteomes" id="UP000283095">
    <property type="component" value="Chromosome"/>
</dbReference>
<dbReference type="GO" id="GO:0017168">
    <property type="term" value="F:5-oxoprolinase (ATP-hydrolyzing) activity"/>
    <property type="evidence" value="ECO:0007669"/>
    <property type="project" value="UniProtKB-UniRule"/>
</dbReference>
<dbReference type="Pfam" id="PF03746">
    <property type="entry name" value="LamB_YcsF"/>
    <property type="match status" value="1"/>
</dbReference>
<evidence type="ECO:0000313" key="2">
    <source>
        <dbReference type="EMBL" id="AZV43899.1"/>
    </source>
</evidence>
<dbReference type="EMBL" id="CP026095">
    <property type="protein sequence ID" value="AZV43899.1"/>
    <property type="molecule type" value="Genomic_DNA"/>
</dbReference>
<evidence type="ECO:0000256" key="1">
    <source>
        <dbReference type="HAMAP-Rule" id="MF_00691"/>
    </source>
</evidence>
<reference evidence="2 3" key="1">
    <citation type="submission" date="2018-01" db="EMBL/GenBank/DDBJ databases">
        <title>Bacillus asahii Genome sequencing and assembly.</title>
        <authorList>
            <person name="Jiang H."/>
            <person name="Feng Y."/>
            <person name="Zhao F."/>
            <person name="Lin X."/>
        </authorList>
    </citation>
    <scope>NUCLEOTIDE SEQUENCE [LARGE SCALE GENOMIC DNA]</scope>
    <source>
        <strain evidence="2 3">OM18</strain>
    </source>
</reference>
<dbReference type="OrthoDB" id="9773478at2"/>
<dbReference type="EC" id="3.5.2.9" evidence="1"/>
<dbReference type="GO" id="GO:0005975">
    <property type="term" value="P:carbohydrate metabolic process"/>
    <property type="evidence" value="ECO:0007669"/>
    <property type="project" value="InterPro"/>
</dbReference>
<dbReference type="PANTHER" id="PTHR30292:SF0">
    <property type="entry name" value="5-OXOPROLINASE SUBUNIT A"/>
    <property type="match status" value="1"/>
</dbReference>
<evidence type="ECO:0000313" key="3">
    <source>
        <dbReference type="Proteomes" id="UP000283095"/>
    </source>
</evidence>
<sequence>MNTVDLNCDLGESFGAYQIGNDEEILDYVTSVNVACGFHAGDPTVMRKTVQLALEKQVKIGAHPGLQDLMGFGRRNINISSQEAYDIVVYQIGALNGFLQSEGGRMQHVKPHGALYNMAARNKDLSMAIAEAVYKVNPELVLFGLSGSELVRAGQAIGLQTASEVFADRTYQQDGSLTSRNEKNALIENDDDAVAQVIRMVKEGKVLSQQGTDVTLKADTICIHGDGAHALSFAQHVKKSLELSEITIKSILKY</sequence>
<organism evidence="2 3">
    <name type="scientific">Peribacillus asahii</name>
    <dbReference type="NCBI Taxonomy" id="228899"/>
    <lineage>
        <taxon>Bacteria</taxon>
        <taxon>Bacillati</taxon>
        <taxon>Bacillota</taxon>
        <taxon>Bacilli</taxon>
        <taxon>Bacillales</taxon>
        <taxon>Bacillaceae</taxon>
        <taxon>Peribacillus</taxon>
    </lineage>
</organism>
<dbReference type="InterPro" id="IPR005501">
    <property type="entry name" value="LamB/YcsF/PxpA-like"/>
</dbReference>
<dbReference type="HAMAP" id="MF_00691">
    <property type="entry name" value="PxpA"/>
    <property type="match status" value="1"/>
</dbReference>
<dbReference type="Gene3D" id="3.20.20.370">
    <property type="entry name" value="Glycoside hydrolase/deacetylase"/>
    <property type="match status" value="1"/>
</dbReference>
<name>A0A3T0KTZ1_9BACI</name>
<dbReference type="PANTHER" id="PTHR30292">
    <property type="entry name" value="UNCHARACTERIZED PROTEIN YBGL-RELATED"/>
    <property type="match status" value="1"/>
</dbReference>
<dbReference type="AlphaFoldDB" id="A0A3T0KTZ1"/>
<dbReference type="CDD" id="cd10787">
    <property type="entry name" value="LamB_YcsF_like"/>
    <property type="match status" value="1"/>
</dbReference>
<keyword evidence="1" id="KW-0067">ATP-binding</keyword>
<accession>A0A3T0KTZ1</accession>
<dbReference type="GO" id="GO:0005524">
    <property type="term" value="F:ATP binding"/>
    <property type="evidence" value="ECO:0007669"/>
    <property type="project" value="UniProtKB-UniRule"/>
</dbReference>
<comment type="function">
    <text evidence="1">Catalyzes the cleavage of 5-oxoproline to form L-glutamate coupled to the hydrolysis of ATP to ADP and inorganic phosphate.</text>
</comment>
<dbReference type="RefSeq" id="WP_127760989.1">
    <property type="nucleotide sequence ID" value="NZ_CP026095.1"/>
</dbReference>
<dbReference type="NCBIfam" id="NF003814">
    <property type="entry name" value="PRK05406.1-3"/>
    <property type="match status" value="1"/>
</dbReference>
<protein>
    <recommendedName>
        <fullName evidence="1">5-oxoprolinase subunit A</fullName>
        <shortName evidence="1">5-OPase subunit A</shortName>
        <ecNumber evidence="1">3.5.2.9</ecNumber>
    </recommendedName>
    <alternativeName>
        <fullName evidence="1">5-oxoprolinase (ATP-hydrolyzing) subunit A</fullName>
    </alternativeName>
</protein>
<comment type="subunit">
    <text evidence="1">Forms a complex composed of PxpA, PxpB and PxpC.</text>
</comment>
<gene>
    <name evidence="1" type="primary">pxpA</name>
    <name evidence="2" type="ORF">BAOM_3290</name>
</gene>